<comment type="caution">
    <text evidence="2">The sequence shown here is derived from an EMBL/GenBank/DDBJ whole genome shotgun (WGS) entry which is preliminary data.</text>
</comment>
<gene>
    <name evidence="2" type="ORF">A2153_04645</name>
</gene>
<dbReference type="EMBL" id="MFJB01000041">
    <property type="protein sequence ID" value="OGF99956.1"/>
    <property type="molecule type" value="Genomic_DNA"/>
</dbReference>
<feature type="transmembrane region" description="Helical" evidence="1">
    <location>
        <begin position="21"/>
        <end position="40"/>
    </location>
</feature>
<reference evidence="2 3" key="1">
    <citation type="journal article" date="2016" name="Nat. Commun.">
        <title>Thousands of microbial genomes shed light on interconnected biogeochemical processes in an aquifer system.</title>
        <authorList>
            <person name="Anantharaman K."/>
            <person name="Brown C.T."/>
            <person name="Hug L.A."/>
            <person name="Sharon I."/>
            <person name="Castelle C.J."/>
            <person name="Probst A.J."/>
            <person name="Thomas B.C."/>
            <person name="Singh A."/>
            <person name="Wilkins M.J."/>
            <person name="Karaoz U."/>
            <person name="Brodie E.L."/>
            <person name="Williams K.H."/>
            <person name="Hubbard S.S."/>
            <person name="Banfield J.F."/>
        </authorList>
    </citation>
    <scope>NUCLEOTIDE SEQUENCE [LARGE SCALE GENOMIC DNA]</scope>
</reference>
<evidence type="ECO:0000313" key="2">
    <source>
        <dbReference type="EMBL" id="OGF99956.1"/>
    </source>
</evidence>
<proteinExistence type="predicted"/>
<dbReference type="Proteomes" id="UP000177396">
    <property type="component" value="Unassembled WGS sequence"/>
</dbReference>
<organism evidence="2 3">
    <name type="scientific">Candidatus Gottesmanbacteria bacterium RBG_16_38_7b</name>
    <dbReference type="NCBI Taxonomy" id="1798372"/>
    <lineage>
        <taxon>Bacteria</taxon>
        <taxon>Candidatus Gottesmaniibacteriota</taxon>
    </lineage>
</organism>
<keyword evidence="1" id="KW-0472">Membrane</keyword>
<name>A0A1F5YJ17_9BACT</name>
<keyword evidence="1" id="KW-0812">Transmembrane</keyword>
<accession>A0A1F5YJ17</accession>
<protein>
    <submittedName>
        <fullName evidence="2">Uncharacterized protein</fullName>
    </submittedName>
</protein>
<keyword evidence="1" id="KW-1133">Transmembrane helix</keyword>
<sequence>MLVKVKNWYRELPDNKKWVDMITAVLTIPVLVTVIVSNIGNLKKENDREELTQKPQPTIERVIISEKQPDPSPTPSCISELPNYEISYPASGDKITDDPVCISLNRQDEGNFCPVVWAYRINNSSWSTYTTDPICLYNMATGPVKLEVRTKSTATGLEKTYSRNFNYGTNLPVSPTPTISSVSPTIIP</sequence>
<evidence type="ECO:0000313" key="3">
    <source>
        <dbReference type="Proteomes" id="UP000177396"/>
    </source>
</evidence>
<evidence type="ECO:0000256" key="1">
    <source>
        <dbReference type="SAM" id="Phobius"/>
    </source>
</evidence>
<dbReference type="AlphaFoldDB" id="A0A1F5YJ17"/>